<comment type="caution">
    <text evidence="1">The sequence shown here is derived from an EMBL/GenBank/DDBJ whole genome shotgun (WGS) entry which is preliminary data.</text>
</comment>
<protein>
    <submittedName>
        <fullName evidence="1">Uncharacterized protein</fullName>
    </submittedName>
</protein>
<keyword evidence="2" id="KW-1185">Reference proteome</keyword>
<dbReference type="Proteomes" id="UP000812287">
    <property type="component" value="Unassembled WGS sequence"/>
</dbReference>
<evidence type="ECO:0000313" key="2">
    <source>
        <dbReference type="Proteomes" id="UP000812287"/>
    </source>
</evidence>
<evidence type="ECO:0000313" key="1">
    <source>
        <dbReference type="EMBL" id="KAG7442678.1"/>
    </source>
</evidence>
<organism evidence="1 2">
    <name type="scientific">Guyanagaster necrorhizus</name>
    <dbReference type="NCBI Taxonomy" id="856835"/>
    <lineage>
        <taxon>Eukaryota</taxon>
        <taxon>Fungi</taxon>
        <taxon>Dikarya</taxon>
        <taxon>Basidiomycota</taxon>
        <taxon>Agaricomycotina</taxon>
        <taxon>Agaricomycetes</taxon>
        <taxon>Agaricomycetidae</taxon>
        <taxon>Agaricales</taxon>
        <taxon>Marasmiineae</taxon>
        <taxon>Physalacriaceae</taxon>
        <taxon>Guyanagaster</taxon>
    </lineage>
</organism>
<accession>A0A9P7VKA6</accession>
<dbReference type="AlphaFoldDB" id="A0A9P7VKA6"/>
<name>A0A9P7VKA6_9AGAR</name>
<gene>
    <name evidence="1" type="ORF">BT62DRAFT_367244</name>
</gene>
<proteinExistence type="predicted"/>
<dbReference type="EMBL" id="MU250549">
    <property type="protein sequence ID" value="KAG7442678.1"/>
    <property type="molecule type" value="Genomic_DNA"/>
</dbReference>
<dbReference type="GeneID" id="66102954"/>
<reference evidence="1" key="1">
    <citation type="submission" date="2020-11" db="EMBL/GenBank/DDBJ databases">
        <title>Adaptations for nitrogen fixation in a non-lichenized fungal sporocarp promotes dispersal by wood-feeding termites.</title>
        <authorList>
            <consortium name="DOE Joint Genome Institute"/>
            <person name="Koch R.A."/>
            <person name="Yoon G."/>
            <person name="Arayal U."/>
            <person name="Lail K."/>
            <person name="Amirebrahimi M."/>
            <person name="Labutti K."/>
            <person name="Lipzen A."/>
            <person name="Riley R."/>
            <person name="Barry K."/>
            <person name="Henrissat B."/>
            <person name="Grigoriev I.V."/>
            <person name="Herr J.R."/>
            <person name="Aime M.C."/>
        </authorList>
    </citation>
    <scope>NUCLEOTIDE SEQUENCE</scope>
    <source>
        <strain evidence="1">MCA 3950</strain>
    </source>
</reference>
<dbReference type="RefSeq" id="XP_043036178.1">
    <property type="nucleotide sequence ID" value="XM_043180658.1"/>
</dbReference>
<sequence>MTCQRPLCSPSWQDQAIMPPCKPPHNIDQRWRCTCLWVIEDGSILRQKSPTVALHLYSWSSGCLVVVFDGGGSELTATKANLQEKKDEHTVTLVPQTAVEVLAGLGTSQSRAKQTTLWMSAQTPEPAVEVLAGYAISELVPNTFNRTLVRRFVKSNPFQADHLCLNIIDIDFETHRTRLGRTKWSSTRWALTMVVLGPKSV</sequence>